<evidence type="ECO:0000256" key="9">
    <source>
        <dbReference type="ARBA" id="ARBA00078109"/>
    </source>
</evidence>
<dbReference type="EC" id="2.7.11.1" evidence="1"/>
<dbReference type="SMART" id="SM00220">
    <property type="entry name" value="S_TKc"/>
    <property type="match status" value="1"/>
</dbReference>
<dbReference type="Gene3D" id="1.10.510.10">
    <property type="entry name" value="Transferase(Phosphotransferase) domain 1"/>
    <property type="match status" value="1"/>
</dbReference>
<dbReference type="eggNOG" id="KOG0590">
    <property type="taxonomic scope" value="Eukaryota"/>
</dbReference>
<protein>
    <recommendedName>
        <fullName evidence="1">non-specific serine/threonine protein kinase</fullName>
        <ecNumber evidence="1">2.7.11.1</ecNumber>
    </recommendedName>
    <alternativeName>
        <fullName evidence="9">Halotolerance protein 4</fullName>
    </alternativeName>
</protein>
<evidence type="ECO:0000256" key="10">
    <source>
        <dbReference type="PROSITE-ProRule" id="PRU10141"/>
    </source>
</evidence>
<dbReference type="FunCoup" id="A7TER0">
    <property type="interactions" value="189"/>
</dbReference>
<feature type="domain" description="Protein kinase" evidence="12">
    <location>
        <begin position="313"/>
        <end position="584"/>
    </location>
</feature>
<dbReference type="Proteomes" id="UP000000267">
    <property type="component" value="Unassembled WGS sequence"/>
</dbReference>
<sequence>MGESNSASVSRKNTLPKKFIKIFGGVSNDDENKNSIPSSQPSRGNSVKLQKPSNKTPGSSTNVSRTSSIKSNQQQLSHHISESSFNANVILKNTSIQSNENTTKQHLNITQSSTSSTSLLSSLSGLSLSNQPPNSGYNNPSSINPRSTSGTAASSVASITSFNSTTSFNNGGESSSSTNVTLNSMNSHLPSGRFTLFEDGTHVHNLKAAVRQEKLRNMLKGIMGTEKIKAQAKSAVPEILLDTKNPMQGDPPTLFSGLIRIVKESDTEIPTISGATYDEKKVIYNSNHNQEYDDILASFNLNNDSLSFAEKYGRCQEVIGKGAFGTVRLCHKKDQKNLKSETLYAVKEFNKYSSESGEVYSKRLISEFCISSSLKHSNIITAYDLFQDAKGEYSEVLEYCSGGDLFTLIIAAGKLEIPEADCFFKQLIRGVVYMHDMGVCHRDLKPENLLLTFDGVLKITDFGNSECFKMAWENDIHLSSGICGSSPYIAPEVFTLKEFDPRPVDIWACGVIYMAMRSGRQLWGTAEKTDEFYRRYYKGRKDKDIFEPVKAIKRSICRNVIYATLDPSPQRRINGKQILNSEWGREIKCCHESHAL</sequence>
<dbReference type="GO" id="GO:0000082">
    <property type="term" value="P:G1/S transition of mitotic cell cycle"/>
    <property type="evidence" value="ECO:0007669"/>
    <property type="project" value="EnsemblFungi"/>
</dbReference>
<dbReference type="PhylomeDB" id="A7TER0"/>
<dbReference type="PROSITE" id="PS00107">
    <property type="entry name" value="PROTEIN_KINASE_ATP"/>
    <property type="match status" value="1"/>
</dbReference>
<keyword evidence="4 10" id="KW-0547">Nucleotide-binding</keyword>
<dbReference type="InterPro" id="IPR008271">
    <property type="entry name" value="Ser/Thr_kinase_AS"/>
</dbReference>
<evidence type="ECO:0000313" key="14">
    <source>
        <dbReference type="Proteomes" id="UP000000267"/>
    </source>
</evidence>
<evidence type="ECO:0000256" key="3">
    <source>
        <dbReference type="ARBA" id="ARBA00022679"/>
    </source>
</evidence>
<evidence type="ECO:0000256" key="7">
    <source>
        <dbReference type="ARBA" id="ARBA00047899"/>
    </source>
</evidence>
<dbReference type="GO" id="GO:1903329">
    <property type="term" value="P:regulation of iron-sulfur cluster assembly"/>
    <property type="evidence" value="ECO:0007669"/>
    <property type="project" value="EnsemblFungi"/>
</dbReference>
<feature type="region of interest" description="Disordered" evidence="11">
    <location>
        <begin position="123"/>
        <end position="151"/>
    </location>
</feature>
<reference evidence="13 14" key="1">
    <citation type="journal article" date="2007" name="Proc. Natl. Acad. Sci. U.S.A.">
        <title>Independent sorting-out of thousands of duplicated gene pairs in two yeast species descended from a whole-genome duplication.</title>
        <authorList>
            <person name="Scannell D.R."/>
            <person name="Frank A.C."/>
            <person name="Conant G.C."/>
            <person name="Byrne K.P."/>
            <person name="Woolfit M."/>
            <person name="Wolfe K.H."/>
        </authorList>
    </citation>
    <scope>NUCLEOTIDE SEQUENCE [LARGE SCALE GENOMIC DNA]</scope>
    <source>
        <strain evidence="14">ATCC 22028 / DSM 70294 / BCRC 21397 / CBS 2163 / NBRC 10782 / NRRL Y-8283 / UCD 57-17</strain>
    </source>
</reference>
<dbReference type="GO" id="GO:0005739">
    <property type="term" value="C:mitochondrion"/>
    <property type="evidence" value="ECO:0007669"/>
    <property type="project" value="EnsemblFungi"/>
</dbReference>
<feature type="region of interest" description="Disordered" evidence="11">
    <location>
        <begin position="24"/>
        <end position="81"/>
    </location>
</feature>
<dbReference type="InParanoid" id="A7TER0"/>
<dbReference type="Pfam" id="PF00069">
    <property type="entry name" value="Pkinase"/>
    <property type="match status" value="1"/>
</dbReference>
<keyword evidence="6 10" id="KW-0067">ATP-binding</keyword>
<keyword evidence="2" id="KW-0723">Serine/threonine-protein kinase</keyword>
<keyword evidence="14" id="KW-1185">Reference proteome</keyword>
<keyword evidence="3" id="KW-0808">Transferase</keyword>
<evidence type="ECO:0000256" key="6">
    <source>
        <dbReference type="ARBA" id="ARBA00022840"/>
    </source>
</evidence>
<dbReference type="PANTHER" id="PTHR24343">
    <property type="entry name" value="SERINE/THREONINE KINASE"/>
    <property type="match status" value="1"/>
</dbReference>
<dbReference type="GO" id="GO:0008104">
    <property type="term" value="P:intracellular protein localization"/>
    <property type="evidence" value="ECO:0007669"/>
    <property type="project" value="EnsemblFungi"/>
</dbReference>
<dbReference type="GO" id="GO:0004674">
    <property type="term" value="F:protein serine/threonine kinase activity"/>
    <property type="evidence" value="ECO:0007669"/>
    <property type="project" value="UniProtKB-KW"/>
</dbReference>
<evidence type="ECO:0000256" key="8">
    <source>
        <dbReference type="ARBA" id="ARBA00048679"/>
    </source>
</evidence>
<dbReference type="GeneID" id="5547482"/>
<evidence type="ECO:0000256" key="4">
    <source>
        <dbReference type="ARBA" id="ARBA00022741"/>
    </source>
</evidence>
<dbReference type="PANTHER" id="PTHR24343:SF558">
    <property type="entry name" value="PROTEIN KINASE DOMAIN-CONTAINING PROTEIN"/>
    <property type="match status" value="1"/>
</dbReference>
<dbReference type="STRING" id="436907.A7TER0"/>
<dbReference type="EMBL" id="DS480381">
    <property type="protein sequence ID" value="EDO19156.1"/>
    <property type="molecule type" value="Genomic_DNA"/>
</dbReference>
<dbReference type="InterPro" id="IPR017441">
    <property type="entry name" value="Protein_kinase_ATP_BS"/>
</dbReference>
<evidence type="ECO:0000256" key="11">
    <source>
        <dbReference type="SAM" id="MobiDB-lite"/>
    </source>
</evidence>
<keyword evidence="5" id="KW-0418">Kinase</keyword>
<evidence type="ECO:0000256" key="5">
    <source>
        <dbReference type="ARBA" id="ARBA00022777"/>
    </source>
</evidence>
<evidence type="ECO:0000313" key="13">
    <source>
        <dbReference type="EMBL" id="EDO19156.1"/>
    </source>
</evidence>
<dbReference type="HOGENOM" id="CLU_000288_127_1_1"/>
<dbReference type="PROSITE" id="PS50011">
    <property type="entry name" value="PROTEIN_KINASE_DOM"/>
    <property type="match status" value="1"/>
</dbReference>
<feature type="compositionally biased region" description="Polar residues" evidence="11">
    <location>
        <begin position="130"/>
        <end position="146"/>
    </location>
</feature>
<accession>A7TER0</accession>
<dbReference type="GO" id="GO:0030003">
    <property type="term" value="P:intracellular monoatomic cation homeostasis"/>
    <property type="evidence" value="ECO:0007669"/>
    <property type="project" value="EnsemblFungi"/>
</dbReference>
<comment type="catalytic activity">
    <reaction evidence="8">
        <text>L-seryl-[protein] + ATP = O-phospho-L-seryl-[protein] + ADP + H(+)</text>
        <dbReference type="Rhea" id="RHEA:17989"/>
        <dbReference type="Rhea" id="RHEA-COMP:9863"/>
        <dbReference type="Rhea" id="RHEA-COMP:11604"/>
        <dbReference type="ChEBI" id="CHEBI:15378"/>
        <dbReference type="ChEBI" id="CHEBI:29999"/>
        <dbReference type="ChEBI" id="CHEBI:30616"/>
        <dbReference type="ChEBI" id="CHEBI:83421"/>
        <dbReference type="ChEBI" id="CHEBI:456216"/>
        <dbReference type="EC" id="2.7.11.1"/>
    </reaction>
</comment>
<feature type="compositionally biased region" description="Polar residues" evidence="11">
    <location>
        <begin position="34"/>
        <end position="81"/>
    </location>
</feature>
<evidence type="ECO:0000256" key="2">
    <source>
        <dbReference type="ARBA" id="ARBA00022527"/>
    </source>
</evidence>
<dbReference type="GO" id="GO:0005524">
    <property type="term" value="F:ATP binding"/>
    <property type="evidence" value="ECO:0007669"/>
    <property type="project" value="UniProtKB-UniRule"/>
</dbReference>
<dbReference type="InterPro" id="IPR000719">
    <property type="entry name" value="Prot_kinase_dom"/>
</dbReference>
<gene>
    <name evidence="13" type="ORF">Kpol_1050p13</name>
</gene>
<dbReference type="GO" id="GO:0005829">
    <property type="term" value="C:cytosol"/>
    <property type="evidence" value="ECO:0007669"/>
    <property type="project" value="TreeGrafter"/>
</dbReference>
<evidence type="ECO:0000259" key="12">
    <source>
        <dbReference type="PROSITE" id="PS50011"/>
    </source>
</evidence>
<dbReference type="SUPFAM" id="SSF56112">
    <property type="entry name" value="Protein kinase-like (PK-like)"/>
    <property type="match status" value="1"/>
</dbReference>
<dbReference type="FunFam" id="1.10.510.10:FF:000183">
    <property type="entry name" value="Serine/threonine-protein kinase hal4"/>
    <property type="match status" value="1"/>
</dbReference>
<dbReference type="GO" id="GO:0045807">
    <property type="term" value="P:positive regulation of endocytosis"/>
    <property type="evidence" value="ECO:0007669"/>
    <property type="project" value="EnsemblFungi"/>
</dbReference>
<dbReference type="PROSITE" id="PS00108">
    <property type="entry name" value="PROTEIN_KINASE_ST"/>
    <property type="match status" value="1"/>
</dbReference>
<evidence type="ECO:0000256" key="1">
    <source>
        <dbReference type="ARBA" id="ARBA00012513"/>
    </source>
</evidence>
<proteinExistence type="predicted"/>
<feature type="binding site" evidence="10">
    <location>
        <position position="347"/>
    </location>
    <ligand>
        <name>ATP</name>
        <dbReference type="ChEBI" id="CHEBI:30616"/>
    </ligand>
</feature>
<dbReference type="OMA" id="QDSKCEQ"/>
<dbReference type="InterPro" id="IPR011009">
    <property type="entry name" value="Kinase-like_dom_sf"/>
</dbReference>
<comment type="catalytic activity">
    <reaction evidence="7">
        <text>L-threonyl-[protein] + ATP = O-phospho-L-threonyl-[protein] + ADP + H(+)</text>
        <dbReference type="Rhea" id="RHEA:46608"/>
        <dbReference type="Rhea" id="RHEA-COMP:11060"/>
        <dbReference type="Rhea" id="RHEA-COMP:11605"/>
        <dbReference type="ChEBI" id="CHEBI:15378"/>
        <dbReference type="ChEBI" id="CHEBI:30013"/>
        <dbReference type="ChEBI" id="CHEBI:30616"/>
        <dbReference type="ChEBI" id="CHEBI:61977"/>
        <dbReference type="ChEBI" id="CHEBI:456216"/>
        <dbReference type="EC" id="2.7.11.1"/>
    </reaction>
</comment>
<dbReference type="CDD" id="cd13994">
    <property type="entry name" value="STKc_HAL4_like"/>
    <property type="match status" value="1"/>
</dbReference>
<dbReference type="RefSeq" id="XP_001647014.1">
    <property type="nucleotide sequence ID" value="XM_001646964.1"/>
</dbReference>
<organism evidence="14">
    <name type="scientific">Vanderwaltozyma polyspora (strain ATCC 22028 / DSM 70294 / BCRC 21397 / CBS 2163 / NBRC 10782 / NRRL Y-8283 / UCD 57-17)</name>
    <name type="common">Kluyveromyces polysporus</name>
    <dbReference type="NCBI Taxonomy" id="436907"/>
    <lineage>
        <taxon>Eukaryota</taxon>
        <taxon>Fungi</taxon>
        <taxon>Dikarya</taxon>
        <taxon>Ascomycota</taxon>
        <taxon>Saccharomycotina</taxon>
        <taxon>Saccharomycetes</taxon>
        <taxon>Saccharomycetales</taxon>
        <taxon>Saccharomycetaceae</taxon>
        <taxon>Vanderwaltozyma</taxon>
    </lineage>
</organism>
<dbReference type="OrthoDB" id="6513151at2759"/>
<dbReference type="AlphaFoldDB" id="A7TER0"/>
<name>A7TER0_VANPO</name>
<dbReference type="GO" id="GO:0009249">
    <property type="term" value="P:protein lipoylation"/>
    <property type="evidence" value="ECO:0007669"/>
    <property type="project" value="EnsemblFungi"/>
</dbReference>
<dbReference type="KEGG" id="vpo:Kpol_1050p13"/>